<protein>
    <submittedName>
        <fullName evidence="8">Organic cation transporter protein-like 20</fullName>
    </submittedName>
</protein>
<feature type="transmembrane region" description="Helical" evidence="6">
    <location>
        <begin position="281"/>
        <end position="299"/>
    </location>
</feature>
<keyword evidence="4 6" id="KW-0472">Membrane</keyword>
<keyword evidence="2 6" id="KW-0812">Transmembrane</keyword>
<dbReference type="EMBL" id="JAHLQT010039686">
    <property type="protein sequence ID" value="KAG7156174.1"/>
    <property type="molecule type" value="Genomic_DNA"/>
</dbReference>
<evidence type="ECO:0000256" key="4">
    <source>
        <dbReference type="ARBA" id="ARBA00023136"/>
    </source>
</evidence>
<feature type="domain" description="Major facilitator superfamily (MFS) profile" evidence="7">
    <location>
        <begin position="1"/>
        <end position="394"/>
    </location>
</feature>
<feature type="transmembrane region" description="Helical" evidence="6">
    <location>
        <begin position="252"/>
        <end position="274"/>
    </location>
</feature>
<organism evidence="8 9">
    <name type="scientific">Homarus americanus</name>
    <name type="common">American lobster</name>
    <dbReference type="NCBI Taxonomy" id="6706"/>
    <lineage>
        <taxon>Eukaryota</taxon>
        <taxon>Metazoa</taxon>
        <taxon>Ecdysozoa</taxon>
        <taxon>Arthropoda</taxon>
        <taxon>Crustacea</taxon>
        <taxon>Multicrustacea</taxon>
        <taxon>Malacostraca</taxon>
        <taxon>Eumalacostraca</taxon>
        <taxon>Eucarida</taxon>
        <taxon>Decapoda</taxon>
        <taxon>Pleocyemata</taxon>
        <taxon>Astacidea</taxon>
        <taxon>Nephropoidea</taxon>
        <taxon>Nephropidae</taxon>
        <taxon>Homarus</taxon>
    </lineage>
</organism>
<evidence type="ECO:0000259" key="7">
    <source>
        <dbReference type="PROSITE" id="PS50850"/>
    </source>
</evidence>
<dbReference type="InterPro" id="IPR036259">
    <property type="entry name" value="MFS_trans_sf"/>
</dbReference>
<feature type="transmembrane region" description="Helical" evidence="6">
    <location>
        <begin position="219"/>
        <end position="240"/>
    </location>
</feature>
<evidence type="ECO:0000313" key="8">
    <source>
        <dbReference type="EMBL" id="KAG7156174.1"/>
    </source>
</evidence>
<reference evidence="8" key="1">
    <citation type="journal article" date="2021" name="Sci. Adv.">
        <title>The American lobster genome reveals insights on longevity, neural, and immune adaptations.</title>
        <authorList>
            <person name="Polinski J.M."/>
            <person name="Zimin A.V."/>
            <person name="Clark K.F."/>
            <person name="Kohn A.B."/>
            <person name="Sadowski N."/>
            <person name="Timp W."/>
            <person name="Ptitsyn A."/>
            <person name="Khanna P."/>
            <person name="Romanova D.Y."/>
            <person name="Williams P."/>
            <person name="Greenwood S.J."/>
            <person name="Moroz L.L."/>
            <person name="Walt D.R."/>
            <person name="Bodnar A.G."/>
        </authorList>
    </citation>
    <scope>NUCLEOTIDE SEQUENCE</scope>
    <source>
        <strain evidence="8">GMGI-L3</strain>
    </source>
</reference>
<feature type="transmembrane region" description="Helical" evidence="6">
    <location>
        <begin position="110"/>
        <end position="129"/>
    </location>
</feature>
<feature type="region of interest" description="Disordered" evidence="5">
    <location>
        <begin position="408"/>
        <end position="427"/>
    </location>
</feature>
<dbReference type="GO" id="GO:0022857">
    <property type="term" value="F:transmembrane transporter activity"/>
    <property type="evidence" value="ECO:0007669"/>
    <property type="project" value="InterPro"/>
</dbReference>
<dbReference type="AlphaFoldDB" id="A0A8J5JN83"/>
<evidence type="ECO:0000256" key="1">
    <source>
        <dbReference type="ARBA" id="ARBA00004141"/>
    </source>
</evidence>
<feature type="compositionally biased region" description="Polar residues" evidence="5">
    <location>
        <begin position="417"/>
        <end position="427"/>
    </location>
</feature>
<feature type="transmembrane region" description="Helical" evidence="6">
    <location>
        <begin position="305"/>
        <end position="329"/>
    </location>
</feature>
<dbReference type="GO" id="GO:0016020">
    <property type="term" value="C:membrane"/>
    <property type="evidence" value="ECO:0007669"/>
    <property type="project" value="UniProtKB-SubCell"/>
</dbReference>
<dbReference type="SUPFAM" id="SSF103473">
    <property type="entry name" value="MFS general substrate transporter"/>
    <property type="match status" value="1"/>
</dbReference>
<comment type="subcellular location">
    <subcellularLocation>
        <location evidence="1">Membrane</location>
        <topology evidence="1">Multi-pass membrane protein</topology>
    </subcellularLocation>
</comment>
<dbReference type="PROSITE" id="PS50850">
    <property type="entry name" value="MFS"/>
    <property type="match status" value="1"/>
</dbReference>
<gene>
    <name evidence="8" type="primary">Orct-L20</name>
    <name evidence="8" type="ORF">Hamer_G025387</name>
</gene>
<sequence>MYMFGVLVGAGFNGFLADRFGRLTMITIASIAYTIISVGSAWLPTLSTLIAARFLLGIMHPTSLQTGYILIMEVTEMKMRSRIGILQFISWTAGTMLWGGWAYLVRNWRWLQTMVSLPCLLFLPALWILEESPRWLVVRGHHDRALRVLQKAAAWNNASLPPSQELLSIMKEIELKVMSKLQHIYLVSSSSSNDAEKTVMDRVQGLLARLVILFRTRKLRIITLVMLIQYFVVAMISFGLTLGAGTFNVNPFLYMTIAGIMELPGTTLLIPLISTYGRKKVTTISFALCAISLMTEPLPSKDYKWLSVTLVMVGKMTSSCAFSAVFLYASELFPTEIRTQGMSSAMMSSRAGAIIAPFLMSALNSTFPWAITVVFGALSLVAAVSSFPLPETLNTDLPDTITDLEGKRSITSKKDTNSGPDTRVTTC</sequence>
<dbReference type="PANTHER" id="PTHR24064">
    <property type="entry name" value="SOLUTE CARRIER FAMILY 22 MEMBER"/>
    <property type="match status" value="1"/>
</dbReference>
<feature type="transmembrane region" description="Helical" evidence="6">
    <location>
        <begin position="49"/>
        <end position="71"/>
    </location>
</feature>
<dbReference type="InterPro" id="IPR020846">
    <property type="entry name" value="MFS_dom"/>
</dbReference>
<dbReference type="Gene3D" id="1.20.1250.20">
    <property type="entry name" value="MFS general substrate transporter like domains"/>
    <property type="match status" value="1"/>
</dbReference>
<evidence type="ECO:0000256" key="5">
    <source>
        <dbReference type="SAM" id="MobiDB-lite"/>
    </source>
</evidence>
<evidence type="ECO:0000256" key="6">
    <source>
        <dbReference type="SAM" id="Phobius"/>
    </source>
</evidence>
<evidence type="ECO:0000313" key="9">
    <source>
        <dbReference type="Proteomes" id="UP000747542"/>
    </source>
</evidence>
<comment type="caution">
    <text evidence="8">The sequence shown here is derived from an EMBL/GenBank/DDBJ whole genome shotgun (WGS) entry which is preliminary data.</text>
</comment>
<feature type="transmembrane region" description="Helical" evidence="6">
    <location>
        <begin position="83"/>
        <end position="104"/>
    </location>
</feature>
<feature type="transmembrane region" description="Helical" evidence="6">
    <location>
        <begin position="20"/>
        <end position="43"/>
    </location>
</feature>
<proteinExistence type="predicted"/>
<keyword evidence="9" id="KW-1185">Reference proteome</keyword>
<evidence type="ECO:0000256" key="2">
    <source>
        <dbReference type="ARBA" id="ARBA00022692"/>
    </source>
</evidence>
<dbReference type="Proteomes" id="UP000747542">
    <property type="component" value="Unassembled WGS sequence"/>
</dbReference>
<evidence type="ECO:0000256" key="3">
    <source>
        <dbReference type="ARBA" id="ARBA00022989"/>
    </source>
</evidence>
<dbReference type="Pfam" id="PF00083">
    <property type="entry name" value="Sugar_tr"/>
    <property type="match status" value="1"/>
</dbReference>
<accession>A0A8J5JN83</accession>
<keyword evidence="3 6" id="KW-1133">Transmembrane helix</keyword>
<dbReference type="InterPro" id="IPR005828">
    <property type="entry name" value="MFS_sugar_transport-like"/>
</dbReference>
<name>A0A8J5JN83_HOMAM</name>